<dbReference type="Pfam" id="PF18912">
    <property type="entry name" value="DZR_2"/>
    <property type="match status" value="1"/>
</dbReference>
<organism evidence="3 4">
    <name type="scientific">Rhodovarius crocodyli</name>
    <dbReference type="NCBI Taxonomy" id="1979269"/>
    <lineage>
        <taxon>Bacteria</taxon>
        <taxon>Pseudomonadati</taxon>
        <taxon>Pseudomonadota</taxon>
        <taxon>Alphaproteobacteria</taxon>
        <taxon>Acetobacterales</taxon>
        <taxon>Roseomonadaceae</taxon>
        <taxon>Rhodovarius</taxon>
    </lineage>
</organism>
<dbReference type="AlphaFoldDB" id="A0A437MCG7"/>
<reference evidence="3 4" key="1">
    <citation type="submission" date="2019-01" db="EMBL/GenBank/DDBJ databases">
        <authorList>
            <person name="Chen W.-M."/>
        </authorList>
    </citation>
    <scope>NUCLEOTIDE SEQUENCE [LARGE SCALE GENOMIC DNA]</scope>
    <source>
        <strain evidence="3 4">CCP-6</strain>
    </source>
</reference>
<dbReference type="PANTHER" id="PTHR47505:SF1">
    <property type="entry name" value="DNA UTILIZATION PROTEIN YHGH"/>
    <property type="match status" value="1"/>
</dbReference>
<name>A0A437MCG7_9PROT</name>
<gene>
    <name evidence="3" type="ORF">EOD42_17295</name>
</gene>
<keyword evidence="4" id="KW-1185">Reference proteome</keyword>
<dbReference type="PANTHER" id="PTHR47505">
    <property type="entry name" value="DNA UTILIZATION PROTEIN YHGH"/>
    <property type="match status" value="1"/>
</dbReference>
<evidence type="ECO:0000256" key="1">
    <source>
        <dbReference type="ARBA" id="ARBA00008007"/>
    </source>
</evidence>
<dbReference type="InterPro" id="IPR044005">
    <property type="entry name" value="DZR_2"/>
</dbReference>
<dbReference type="EMBL" id="SACL01000006">
    <property type="protein sequence ID" value="RVT95339.1"/>
    <property type="molecule type" value="Genomic_DNA"/>
</dbReference>
<comment type="caution">
    <text evidence="3">The sequence shown here is derived from an EMBL/GenBank/DDBJ whole genome shotgun (WGS) entry which is preliminary data.</text>
</comment>
<evidence type="ECO:0000313" key="4">
    <source>
        <dbReference type="Proteomes" id="UP000282957"/>
    </source>
</evidence>
<proteinExistence type="inferred from homology"/>
<dbReference type="OrthoDB" id="9779910at2"/>
<dbReference type="SUPFAM" id="SSF53271">
    <property type="entry name" value="PRTase-like"/>
    <property type="match status" value="1"/>
</dbReference>
<dbReference type="InterPro" id="IPR000836">
    <property type="entry name" value="PRTase_dom"/>
</dbReference>
<comment type="similarity">
    <text evidence="1">Belongs to the ComF/GntX family.</text>
</comment>
<dbReference type="InterPro" id="IPR029057">
    <property type="entry name" value="PRTase-like"/>
</dbReference>
<dbReference type="CDD" id="cd06223">
    <property type="entry name" value="PRTases_typeI"/>
    <property type="match status" value="1"/>
</dbReference>
<protein>
    <submittedName>
        <fullName evidence="3">ComF family protein</fullName>
    </submittedName>
</protein>
<evidence type="ECO:0000259" key="2">
    <source>
        <dbReference type="Pfam" id="PF18912"/>
    </source>
</evidence>
<evidence type="ECO:0000313" key="3">
    <source>
        <dbReference type="EMBL" id="RVT95339.1"/>
    </source>
</evidence>
<sequence length="251" mass="26883">MRWSATAMQASAGFRRLLGGLLNAALPPHCLTCEAPVLDQGTQCADCFRKLTFAAAPLCARCGIPLPHAGIGTCEACDRRPPLFDRARAALVYDDGARALLLPMKHGDRTELALPLARHMARAGTDLLREADLLLPVPLHWRRLLARRYNQSALLARHLARLSGKPCIPDALRRARHTRPLGELGAVARRAELEGAIRLAPRHAAQVAGRRVLLVDDVLTSGATAEACALALRGAGAAQVNVLAAARVPLL</sequence>
<feature type="domain" description="Double zinc ribbon" evidence="2">
    <location>
        <begin position="21"/>
        <end position="77"/>
    </location>
</feature>
<dbReference type="InterPro" id="IPR051910">
    <property type="entry name" value="ComF/GntX_DNA_util-trans"/>
</dbReference>
<dbReference type="Proteomes" id="UP000282957">
    <property type="component" value="Unassembled WGS sequence"/>
</dbReference>
<dbReference type="Gene3D" id="3.40.50.2020">
    <property type="match status" value="1"/>
</dbReference>
<accession>A0A437MCG7</accession>